<evidence type="ECO:0000313" key="2">
    <source>
        <dbReference type="Proteomes" id="UP000694892"/>
    </source>
</evidence>
<dbReference type="Proteomes" id="UP000694892">
    <property type="component" value="Chromosome 3S"/>
</dbReference>
<proteinExistence type="predicted"/>
<reference evidence="2" key="1">
    <citation type="journal article" date="2016" name="Nature">
        <title>Genome evolution in the allotetraploid frog Xenopus laevis.</title>
        <authorList>
            <person name="Session A.M."/>
            <person name="Uno Y."/>
            <person name="Kwon T."/>
            <person name="Chapman J.A."/>
            <person name="Toyoda A."/>
            <person name="Takahashi S."/>
            <person name="Fukui A."/>
            <person name="Hikosaka A."/>
            <person name="Suzuki A."/>
            <person name="Kondo M."/>
            <person name="van Heeringen S.J."/>
            <person name="Quigley I."/>
            <person name="Heinz S."/>
            <person name="Ogino H."/>
            <person name="Ochi H."/>
            <person name="Hellsten U."/>
            <person name="Lyons J.B."/>
            <person name="Simakov O."/>
            <person name="Putnam N."/>
            <person name="Stites J."/>
            <person name="Kuroki Y."/>
            <person name="Tanaka T."/>
            <person name="Michiue T."/>
            <person name="Watanabe M."/>
            <person name="Bogdanovic O."/>
            <person name="Lister R."/>
            <person name="Georgiou G."/>
            <person name="Paranjpe S.S."/>
            <person name="van Kruijsbergen I."/>
            <person name="Shu S."/>
            <person name="Carlson J."/>
            <person name="Kinoshita T."/>
            <person name="Ohta Y."/>
            <person name="Mawaribuchi S."/>
            <person name="Jenkins J."/>
            <person name="Grimwood J."/>
            <person name="Schmutz J."/>
            <person name="Mitros T."/>
            <person name="Mozaffari S.V."/>
            <person name="Suzuki Y."/>
            <person name="Haramoto Y."/>
            <person name="Yamamoto T.S."/>
            <person name="Takagi C."/>
            <person name="Heald R."/>
            <person name="Miller K."/>
            <person name="Haudenschild C."/>
            <person name="Kitzman J."/>
            <person name="Nakayama T."/>
            <person name="Izutsu Y."/>
            <person name="Robert J."/>
            <person name="Fortriede J."/>
            <person name="Burns K."/>
            <person name="Lotay V."/>
            <person name="Karimi K."/>
            <person name="Yasuoka Y."/>
            <person name="Dichmann D.S."/>
            <person name="Flajnik M.F."/>
            <person name="Houston D.W."/>
            <person name="Shendure J."/>
            <person name="DuPasquier L."/>
            <person name="Vize P.D."/>
            <person name="Zorn A.M."/>
            <person name="Ito M."/>
            <person name="Marcotte E.M."/>
            <person name="Wallingford J.B."/>
            <person name="Ito Y."/>
            <person name="Asashima M."/>
            <person name="Ueno N."/>
            <person name="Matsuda Y."/>
            <person name="Veenstra G.J."/>
            <person name="Fujiyama A."/>
            <person name="Harland R.M."/>
            <person name="Taira M."/>
            <person name="Rokhsar D.S."/>
        </authorList>
    </citation>
    <scope>NUCLEOTIDE SEQUENCE [LARGE SCALE GENOMIC DNA]</scope>
    <source>
        <strain evidence="2">J</strain>
    </source>
</reference>
<sequence>MAHIYLCFSESKNIEPLYLTPSHKQGSTRADSEIFCGCVSVACRQTFIALLTHSRLLWKRENAHKPVQRLLWRNGNARFQPPKCMATSSQLTKMFPKSSFTILDDHISHYPQLEDPTGFLNAYWNFINSF</sequence>
<organism evidence="1 2">
    <name type="scientific">Xenopus laevis</name>
    <name type="common">African clawed frog</name>
    <dbReference type="NCBI Taxonomy" id="8355"/>
    <lineage>
        <taxon>Eukaryota</taxon>
        <taxon>Metazoa</taxon>
        <taxon>Chordata</taxon>
        <taxon>Craniata</taxon>
        <taxon>Vertebrata</taxon>
        <taxon>Euteleostomi</taxon>
        <taxon>Amphibia</taxon>
        <taxon>Batrachia</taxon>
        <taxon>Anura</taxon>
        <taxon>Pipoidea</taxon>
        <taxon>Pipidae</taxon>
        <taxon>Xenopodinae</taxon>
        <taxon>Xenopus</taxon>
        <taxon>Xenopus</taxon>
    </lineage>
</organism>
<evidence type="ECO:0000313" key="1">
    <source>
        <dbReference type="EMBL" id="OCT87191.1"/>
    </source>
</evidence>
<dbReference type="EMBL" id="CM004471">
    <property type="protein sequence ID" value="OCT87191.1"/>
    <property type="molecule type" value="Genomic_DNA"/>
</dbReference>
<name>A0A974DA31_XENLA</name>
<accession>A0A974DA31</accession>
<dbReference type="AlphaFoldDB" id="A0A974DA31"/>
<gene>
    <name evidence="1" type="ORF">XELAEV_18020888mg</name>
</gene>
<protein>
    <submittedName>
        <fullName evidence="1">Uncharacterized protein</fullName>
    </submittedName>
</protein>